<gene>
    <name evidence="2" type="ORF">SPIL2461_LOCUS17353</name>
</gene>
<dbReference type="OrthoDB" id="417271at2759"/>
<comment type="caution">
    <text evidence="2">The sequence shown here is derived from an EMBL/GenBank/DDBJ whole genome shotgun (WGS) entry which is preliminary data.</text>
</comment>
<reference evidence="2" key="1">
    <citation type="submission" date="2021-02" db="EMBL/GenBank/DDBJ databases">
        <authorList>
            <person name="Dougan E. K."/>
            <person name="Rhodes N."/>
            <person name="Thang M."/>
            <person name="Chan C."/>
        </authorList>
    </citation>
    <scope>NUCLEOTIDE SEQUENCE</scope>
</reference>
<name>A0A812VN24_SYMPI</name>
<sequence>VETDSALCRIVVFRYSGHFENGGIPVRHMGINREDMDYMARIAGSKHGVHDQENVDSNEVAKSLEAGSLGAVGSQKMEIGAGLTPAERKSIEQKTRASEGREKPTLSMLAANRTDLDRMMCADDPSPPLTITGRTHTCDQMLILCNRPDALGSKVKSSCPFTCGLCTDRDAWTPCFPKACASGSPWLTQTSEGTFNIPYVFDENVDRVRRDAFTQATKAWE</sequence>
<feature type="non-terminal residue" evidence="2">
    <location>
        <position position="221"/>
    </location>
</feature>
<keyword evidence="3" id="KW-1185">Reference proteome</keyword>
<dbReference type="Proteomes" id="UP000649617">
    <property type="component" value="Unassembled WGS sequence"/>
</dbReference>
<organism evidence="2 3">
    <name type="scientific">Symbiodinium pilosum</name>
    <name type="common">Dinoflagellate</name>
    <dbReference type="NCBI Taxonomy" id="2952"/>
    <lineage>
        <taxon>Eukaryota</taxon>
        <taxon>Sar</taxon>
        <taxon>Alveolata</taxon>
        <taxon>Dinophyceae</taxon>
        <taxon>Suessiales</taxon>
        <taxon>Symbiodiniaceae</taxon>
        <taxon>Symbiodinium</taxon>
    </lineage>
</organism>
<protein>
    <recommendedName>
        <fullName evidence="4">ShKT domain-containing protein</fullName>
    </recommendedName>
</protein>
<proteinExistence type="predicted"/>
<evidence type="ECO:0000313" key="3">
    <source>
        <dbReference type="Proteomes" id="UP000649617"/>
    </source>
</evidence>
<evidence type="ECO:0008006" key="4">
    <source>
        <dbReference type="Google" id="ProtNLM"/>
    </source>
</evidence>
<dbReference type="AlphaFoldDB" id="A0A812VN24"/>
<evidence type="ECO:0000256" key="1">
    <source>
        <dbReference type="SAM" id="MobiDB-lite"/>
    </source>
</evidence>
<evidence type="ECO:0000313" key="2">
    <source>
        <dbReference type="EMBL" id="CAE7650280.1"/>
    </source>
</evidence>
<accession>A0A812VN24</accession>
<dbReference type="Gene3D" id="1.10.10.1870">
    <property type="entry name" value="ShTK domain-like"/>
    <property type="match status" value="1"/>
</dbReference>
<feature type="non-terminal residue" evidence="2">
    <location>
        <position position="1"/>
    </location>
</feature>
<dbReference type="EMBL" id="CAJNIZ010043116">
    <property type="protein sequence ID" value="CAE7650280.1"/>
    <property type="molecule type" value="Genomic_DNA"/>
</dbReference>
<feature type="region of interest" description="Disordered" evidence="1">
    <location>
        <begin position="79"/>
        <end position="103"/>
    </location>
</feature>
<feature type="compositionally biased region" description="Basic and acidic residues" evidence="1">
    <location>
        <begin position="86"/>
        <end position="103"/>
    </location>
</feature>